<name>A0A426FU60_9STRE</name>
<proteinExistence type="predicted"/>
<keyword evidence="2" id="KW-0176">Collagen</keyword>
<protein>
    <submittedName>
        <fullName evidence="2">Collagen-binding protein</fullName>
    </submittedName>
</protein>
<dbReference type="Gene3D" id="2.60.40.3050">
    <property type="match status" value="3"/>
</dbReference>
<dbReference type="Pfam" id="PF12892">
    <property type="entry name" value="FctA"/>
    <property type="match status" value="3"/>
</dbReference>
<evidence type="ECO:0000313" key="3">
    <source>
        <dbReference type="Proteomes" id="UP000245553"/>
    </source>
</evidence>
<dbReference type="NCBIfam" id="TIGR03786">
    <property type="entry name" value="strep_pil_rpt"/>
    <property type="match status" value="2"/>
</dbReference>
<feature type="non-terminal residue" evidence="2">
    <location>
        <position position="272"/>
    </location>
</feature>
<dbReference type="AlphaFoldDB" id="A0A426FU60"/>
<evidence type="ECO:0000259" key="1">
    <source>
        <dbReference type="Pfam" id="PF12892"/>
    </source>
</evidence>
<dbReference type="InterPro" id="IPR022464">
    <property type="entry name" value="Strep_pil_isopept_link"/>
</dbReference>
<feature type="domain" description="Streptococcal pilin isopeptide linkage" evidence="1">
    <location>
        <begin position="6"/>
        <end position="48"/>
    </location>
</feature>
<accession>A0A426FU60</accession>
<gene>
    <name evidence="2" type="ORF">DB729_009300</name>
</gene>
<feature type="domain" description="Streptococcal pilin isopeptide linkage" evidence="1">
    <location>
        <begin position="58"/>
        <end position="163"/>
    </location>
</feature>
<dbReference type="EMBL" id="QEMY02000008">
    <property type="protein sequence ID" value="RRN46195.1"/>
    <property type="molecule type" value="Genomic_DNA"/>
</dbReference>
<reference evidence="2" key="1">
    <citation type="submission" date="2018-11" db="EMBL/GenBank/DDBJ databases">
        <title>Streptococcus halitosis sp. nov. isolated from oral cavity of patient with halitosis.</title>
        <authorList>
            <person name="Tetz V."/>
            <person name="Tetz G."/>
        </authorList>
    </citation>
    <scope>NUCLEOTIDE SEQUENCE [LARGE SCALE GENOMIC DNA]</scope>
    <source>
        <strain evidence="2">VT-4</strain>
    </source>
</reference>
<evidence type="ECO:0000313" key="2">
    <source>
        <dbReference type="EMBL" id="RRN46195.1"/>
    </source>
</evidence>
<organism evidence="2 3">
    <name type="scientific">Streptococcus halitosis</name>
    <dbReference type="NCBI Taxonomy" id="2172545"/>
    <lineage>
        <taxon>Bacteria</taxon>
        <taxon>Bacillati</taxon>
        <taxon>Bacillota</taxon>
        <taxon>Bacilli</taxon>
        <taxon>Lactobacillales</taxon>
        <taxon>Streptococcaceae</taxon>
        <taxon>Streptococcus</taxon>
    </lineage>
</organism>
<feature type="non-terminal residue" evidence="2">
    <location>
        <position position="1"/>
    </location>
</feature>
<keyword evidence="3" id="KW-1185">Reference proteome</keyword>
<dbReference type="Proteomes" id="UP000245553">
    <property type="component" value="Unassembled WGS sequence"/>
</dbReference>
<sequence length="272" mass="28806">EVGGSEAGITYDKTVQEVEVTVEKVSATELKATSSKEAKDLVFTNKYTPAGATSVTLGAKKVLEGKNLEAGKYSFVLKEGDKELETVTNAADGSVTFSPISYNESQVGTHKYTISEVAGSETGITYDKTVQEVEVTVEKVSATELKATASKEAKDLVFTNTYTPAGATSVTLGAKKVLEGKDLEAGKYSFELKKEDGSVVETVKNAADGTVTFSPISYDESQVGTHKYTISEVAGSEAGITYDKTVQEVEVTVEKVSATELKATASKEAKDL</sequence>
<comment type="caution">
    <text evidence="2">The sequence shown here is derived from an EMBL/GenBank/DDBJ whole genome shotgun (WGS) entry which is preliminary data.</text>
</comment>
<dbReference type="InterPro" id="IPR038174">
    <property type="entry name" value="Strep_pil_link_sf"/>
</dbReference>
<feature type="domain" description="Streptococcal pilin isopeptide linkage" evidence="1">
    <location>
        <begin position="173"/>
        <end position="268"/>
    </location>
</feature>
<dbReference type="RefSeq" id="WP_279633976.1">
    <property type="nucleotide sequence ID" value="NZ_QEMY02000008.1"/>
</dbReference>